<accession>A0A4Y5FGG3</accession>
<evidence type="ECO:0000313" key="2">
    <source>
        <dbReference type="EMBL" id="QBJ03558.1"/>
    </source>
</evidence>
<keyword evidence="3" id="KW-1185">Reference proteome</keyword>
<dbReference type="EMBL" id="MK504444">
    <property type="protein sequence ID" value="QBJ03558.1"/>
    <property type="molecule type" value="Genomic_DNA"/>
</dbReference>
<gene>
    <name evidence="2" type="ORF">UCC3521_0020</name>
</gene>
<sequence>MSEVDPSYYHGTNGGDLRSNLRNILTEEEYIGQAKFNIFKYTKRFKNKNGITDLLKAKNYLEDLIDYYESITEETEDTPVAEEYTEKKLPINSNGQDKANDHVDQQKFVPDKKDKQHSKRHQDYLSNK</sequence>
<dbReference type="InterPro" id="IPR021739">
    <property type="entry name" value="SaV-like"/>
</dbReference>
<reference evidence="2 3" key="1">
    <citation type="submission" date="2019-02" db="EMBL/GenBank/DDBJ databases">
        <title>Isolation of virulent Lactobacillus brevis phages.</title>
        <authorList>
            <person name="Feyereisen M."/>
            <person name="Mahony J."/>
            <person name="O'Sullivan T."/>
            <person name="van Sinderen D."/>
        </authorList>
    </citation>
    <scope>NUCLEOTIDE SEQUENCE [LARGE SCALE GENOMIC DNA]</scope>
</reference>
<evidence type="ECO:0000256" key="1">
    <source>
        <dbReference type="SAM" id="MobiDB-lite"/>
    </source>
</evidence>
<evidence type="ECO:0000313" key="3">
    <source>
        <dbReference type="Proteomes" id="UP000309991"/>
    </source>
</evidence>
<protein>
    <recommendedName>
        <fullName evidence="4">DUF3310 domain-containing protein</fullName>
    </recommendedName>
</protein>
<name>A0A4Y5FGG3_9CAUD</name>
<dbReference type="Proteomes" id="UP000309991">
    <property type="component" value="Segment"/>
</dbReference>
<feature type="region of interest" description="Disordered" evidence="1">
    <location>
        <begin position="74"/>
        <end position="128"/>
    </location>
</feature>
<evidence type="ECO:0008006" key="4">
    <source>
        <dbReference type="Google" id="ProtNLM"/>
    </source>
</evidence>
<dbReference type="Pfam" id="PF11753">
    <property type="entry name" value="DUF3310"/>
    <property type="match status" value="1"/>
</dbReference>
<feature type="compositionally biased region" description="Basic and acidic residues" evidence="1">
    <location>
        <begin position="98"/>
        <end position="114"/>
    </location>
</feature>
<proteinExistence type="predicted"/>
<organism evidence="2 3">
    <name type="scientific">Lactobacillus phage 3-521</name>
    <dbReference type="NCBI Taxonomy" id="2510943"/>
    <lineage>
        <taxon>Viruses</taxon>
        <taxon>Duplodnaviria</taxon>
        <taxon>Heunggongvirae</taxon>
        <taxon>Uroviricota</taxon>
        <taxon>Caudoviricetes</taxon>
        <taxon>Herelleviridae</taxon>
        <taxon>Watanabevirus</taxon>
        <taxon>Watanabevirus wv3521</taxon>
    </lineage>
</organism>